<evidence type="ECO:0000256" key="3">
    <source>
        <dbReference type="ARBA" id="ARBA00022691"/>
    </source>
</evidence>
<gene>
    <name evidence="6" type="primary">rlmL_2</name>
    <name evidence="6" type="ORF">NCTC11421_01821</name>
</gene>
<dbReference type="PANTHER" id="PTHR43042">
    <property type="entry name" value="SAM-DEPENDENT METHYLTRANSFERASE"/>
    <property type="match status" value="1"/>
</dbReference>
<dbReference type="Pfam" id="PF10672">
    <property type="entry name" value="Methyltrans_SAM"/>
    <property type="match status" value="1"/>
</dbReference>
<dbReference type="GO" id="GO:0052915">
    <property type="term" value="F:23S rRNA (guanine(2445)-N(2))-methyltransferase activity"/>
    <property type="evidence" value="ECO:0007669"/>
    <property type="project" value="UniProtKB-EC"/>
</dbReference>
<proteinExistence type="predicted"/>
<dbReference type="PANTHER" id="PTHR43042:SF3">
    <property type="entry name" value="RIBOSOMAL RNA LARGE SUBUNIT METHYLTRANSFERASE YWBD-RELATED"/>
    <property type="match status" value="1"/>
</dbReference>
<dbReference type="CDD" id="cd02440">
    <property type="entry name" value="AdoMet_MTases"/>
    <property type="match status" value="1"/>
</dbReference>
<dbReference type="InterPro" id="IPR019614">
    <property type="entry name" value="SAM-dep_methyl-trfase"/>
</dbReference>
<feature type="domain" description="S-adenosylmethionine-dependent methyltransferase" evidence="5">
    <location>
        <begin position="186"/>
        <end position="320"/>
    </location>
</feature>
<evidence type="ECO:0000259" key="5">
    <source>
        <dbReference type="Pfam" id="PF10672"/>
    </source>
</evidence>
<evidence type="ECO:0000313" key="6">
    <source>
        <dbReference type="EMBL" id="SUA23831.1"/>
    </source>
</evidence>
<evidence type="ECO:0000256" key="2">
    <source>
        <dbReference type="ARBA" id="ARBA00022679"/>
    </source>
</evidence>
<keyword evidence="3" id="KW-0949">S-adenosyl-L-methionine</keyword>
<evidence type="ECO:0000256" key="4">
    <source>
        <dbReference type="SAM" id="MobiDB-lite"/>
    </source>
</evidence>
<sequence>MASYDDISGEWYRVCPKRSSNRALITVKFPFSTLFRLKSMTDITPFANRLGKNIKHLMKWAKRNGIEAWRIYDRDIPQFPFAADVYGDRIHLQEYDTGWLMRPGEYEAWLAEVLEAVAFVTGLNPNKSVSNAANAKKVCSSTRNRQGGRRFRHCRKRPQVLGQPRQIPRHRLLPRSPQHAQKSRRNGGGQTFLNLFSYTGSFTVYAATGGAASSETVDLSNTYLDWARRNFELNGIDMERHKIVRADVFQYLQTAYGEGRQFDLIVMDPPSFSNSKKMPGILDIQRDHQKLIDGAVNLLASDGILYFSNNLRSFVLDDSVSEQYAVKDISKQSVPEDFRNKKSTGVGKSATNLKGAKKPPESSGGFSIALYQAMEASTKAVS</sequence>
<dbReference type="EMBL" id="UGRI01000001">
    <property type="protein sequence ID" value="SUA23831.1"/>
    <property type="molecule type" value="Genomic_DNA"/>
</dbReference>
<dbReference type="EC" id="2.1.1.173" evidence="6"/>
<dbReference type="Gene3D" id="3.40.50.150">
    <property type="entry name" value="Vaccinia Virus protein VP39"/>
    <property type="match status" value="1"/>
</dbReference>
<protein>
    <submittedName>
        <fullName evidence="6">Putative methyltransferase</fullName>
        <ecNumber evidence="6">2.1.1.173</ecNumber>
    </submittedName>
</protein>
<feature type="region of interest" description="Disordered" evidence="4">
    <location>
        <begin position="337"/>
        <end position="365"/>
    </location>
</feature>
<keyword evidence="1 6" id="KW-0489">Methyltransferase</keyword>
<accession>A0A378VXE4</accession>
<name>A0A378VXE4_NEIGO</name>
<dbReference type="AlphaFoldDB" id="A0A378VXE4"/>
<dbReference type="SUPFAM" id="SSF53335">
    <property type="entry name" value="S-adenosyl-L-methionine-dependent methyltransferases"/>
    <property type="match status" value="1"/>
</dbReference>
<organism evidence="6">
    <name type="scientific">Neisseria gonorrhoeae</name>
    <dbReference type="NCBI Taxonomy" id="485"/>
    <lineage>
        <taxon>Bacteria</taxon>
        <taxon>Pseudomonadati</taxon>
        <taxon>Pseudomonadota</taxon>
        <taxon>Betaproteobacteria</taxon>
        <taxon>Neisseriales</taxon>
        <taxon>Neisseriaceae</taxon>
        <taxon>Neisseria</taxon>
    </lineage>
</organism>
<evidence type="ECO:0000256" key="1">
    <source>
        <dbReference type="ARBA" id="ARBA00022603"/>
    </source>
</evidence>
<feature type="region of interest" description="Disordered" evidence="4">
    <location>
        <begin position="163"/>
        <end position="188"/>
    </location>
</feature>
<dbReference type="Gene3D" id="3.30.750.80">
    <property type="entry name" value="RNA methyltransferase domain (HRMD) like"/>
    <property type="match status" value="1"/>
</dbReference>
<reference evidence="6" key="1">
    <citation type="submission" date="2018-06" db="EMBL/GenBank/DDBJ databases">
        <authorList>
            <consortium name="Pathogen Informatics"/>
            <person name="Doyle S."/>
        </authorList>
    </citation>
    <scope>NUCLEOTIDE SEQUENCE [LARGE SCALE GENOMIC DNA]</scope>
    <source>
        <strain evidence="6">NCTC11421</strain>
    </source>
</reference>
<dbReference type="InterPro" id="IPR029063">
    <property type="entry name" value="SAM-dependent_MTases_sf"/>
</dbReference>
<keyword evidence="2 6" id="KW-0808">Transferase</keyword>